<dbReference type="EMBL" id="CAJJDN010000021">
    <property type="protein sequence ID" value="CAD8065929.1"/>
    <property type="molecule type" value="Genomic_DNA"/>
</dbReference>
<protein>
    <submittedName>
        <fullName evidence="1">Uncharacterized protein</fullName>
    </submittedName>
</protein>
<accession>A0A8S1LGG1</accession>
<name>A0A8S1LGG1_9CILI</name>
<dbReference type="OrthoDB" id="310866at2759"/>
<reference evidence="1" key="1">
    <citation type="submission" date="2021-01" db="EMBL/GenBank/DDBJ databases">
        <authorList>
            <consortium name="Genoscope - CEA"/>
            <person name="William W."/>
        </authorList>
    </citation>
    <scope>NUCLEOTIDE SEQUENCE</scope>
</reference>
<sequence length="289" mass="33987">MDQNNGNLGLLSNKSNSKYKESKKINNDFLFQDNGDDQEYVSLDDAKVQHAEVVKPKQLEEPIAHAQYNVYVNQIIQNNQQKQQIQQQNQQAAQQQVMQPQIQEQQKKPIQQQNNQYINNPYINQYSNLSMDQILNSFSSTSINYNNNNEITQSNRQTYQICIHCKTPQTILNEKQPFRCCQCKQVNQPNYGYFQCGTCKMVVMYQCELSNIIKCTKCNTMNYVQQPNLPNTLQQYQLQQQQQQQQQNIPQQQSQVYNQNLQQSNGLQQKNYSLNPYVRNKIDPMYQKN</sequence>
<evidence type="ECO:0000313" key="2">
    <source>
        <dbReference type="Proteomes" id="UP000692954"/>
    </source>
</evidence>
<comment type="caution">
    <text evidence="1">The sequence shown here is derived from an EMBL/GenBank/DDBJ whole genome shotgun (WGS) entry which is preliminary data.</text>
</comment>
<dbReference type="AlphaFoldDB" id="A0A8S1LGG1"/>
<keyword evidence="2" id="KW-1185">Reference proteome</keyword>
<evidence type="ECO:0000313" key="1">
    <source>
        <dbReference type="EMBL" id="CAD8065929.1"/>
    </source>
</evidence>
<gene>
    <name evidence="1" type="ORF">PSON_ATCC_30995.1.T0210042</name>
</gene>
<organism evidence="1 2">
    <name type="scientific">Paramecium sonneborni</name>
    <dbReference type="NCBI Taxonomy" id="65129"/>
    <lineage>
        <taxon>Eukaryota</taxon>
        <taxon>Sar</taxon>
        <taxon>Alveolata</taxon>
        <taxon>Ciliophora</taxon>
        <taxon>Intramacronucleata</taxon>
        <taxon>Oligohymenophorea</taxon>
        <taxon>Peniculida</taxon>
        <taxon>Parameciidae</taxon>
        <taxon>Paramecium</taxon>
    </lineage>
</organism>
<dbReference type="Proteomes" id="UP000692954">
    <property type="component" value="Unassembled WGS sequence"/>
</dbReference>
<proteinExistence type="predicted"/>